<evidence type="ECO:0000259" key="4">
    <source>
        <dbReference type="PROSITE" id="PS50097"/>
    </source>
</evidence>
<protein>
    <recommendedName>
        <fullName evidence="4">BTB domain-containing protein</fullName>
    </recommendedName>
</protein>
<feature type="compositionally biased region" description="Polar residues" evidence="3">
    <location>
        <begin position="526"/>
        <end position="540"/>
    </location>
</feature>
<dbReference type="SMART" id="SM00225">
    <property type="entry name" value="BTB"/>
    <property type="match status" value="1"/>
</dbReference>
<dbReference type="GO" id="GO:0048513">
    <property type="term" value="P:animal organ development"/>
    <property type="evidence" value="ECO:0007669"/>
    <property type="project" value="UniProtKB-ARBA"/>
</dbReference>
<organism evidence="5 6">
    <name type="scientific">Anopheles farauti</name>
    <dbReference type="NCBI Taxonomy" id="69004"/>
    <lineage>
        <taxon>Eukaryota</taxon>
        <taxon>Metazoa</taxon>
        <taxon>Ecdysozoa</taxon>
        <taxon>Arthropoda</taxon>
        <taxon>Hexapoda</taxon>
        <taxon>Insecta</taxon>
        <taxon>Pterygota</taxon>
        <taxon>Neoptera</taxon>
        <taxon>Endopterygota</taxon>
        <taxon>Diptera</taxon>
        <taxon>Nematocera</taxon>
        <taxon>Culicoidea</taxon>
        <taxon>Culicidae</taxon>
        <taxon>Anophelinae</taxon>
        <taxon>Anopheles</taxon>
    </lineage>
</organism>
<accession>A0A182QEN9</accession>
<keyword evidence="6" id="KW-1185">Reference proteome</keyword>
<dbReference type="Pfam" id="PF13837">
    <property type="entry name" value="Myb_DNA-bind_4"/>
    <property type="match status" value="1"/>
</dbReference>
<evidence type="ECO:0000256" key="1">
    <source>
        <dbReference type="ARBA" id="ARBA00004123"/>
    </source>
</evidence>
<feature type="region of interest" description="Disordered" evidence="3">
    <location>
        <begin position="406"/>
        <end position="684"/>
    </location>
</feature>
<reference evidence="5" key="2">
    <citation type="submission" date="2020-05" db="UniProtKB">
        <authorList>
            <consortium name="EnsemblMetazoa"/>
        </authorList>
    </citation>
    <scope>IDENTIFICATION</scope>
    <source>
        <strain evidence="5">FAR1</strain>
    </source>
</reference>
<dbReference type="EnsemblMetazoa" id="AFAF008615-RA">
    <property type="protein sequence ID" value="AFAF008615-PA"/>
    <property type="gene ID" value="AFAF008615"/>
</dbReference>
<feature type="compositionally biased region" description="Polar residues" evidence="3">
    <location>
        <begin position="675"/>
        <end position="684"/>
    </location>
</feature>
<dbReference type="InterPro" id="IPR000210">
    <property type="entry name" value="BTB/POZ_dom"/>
</dbReference>
<feature type="compositionally biased region" description="Basic and acidic residues" evidence="3">
    <location>
        <begin position="412"/>
        <end position="425"/>
    </location>
</feature>
<dbReference type="PROSITE" id="PS00028">
    <property type="entry name" value="ZINC_FINGER_C2H2_1"/>
    <property type="match status" value="1"/>
</dbReference>
<dbReference type="GO" id="GO:0048468">
    <property type="term" value="P:cell development"/>
    <property type="evidence" value="ECO:0007669"/>
    <property type="project" value="UniProtKB-ARBA"/>
</dbReference>
<feature type="compositionally biased region" description="Acidic residues" evidence="3">
    <location>
        <begin position="158"/>
        <end position="170"/>
    </location>
</feature>
<feature type="compositionally biased region" description="Basic and acidic residues" evidence="3">
    <location>
        <begin position="443"/>
        <end position="452"/>
    </location>
</feature>
<dbReference type="SMART" id="SM00355">
    <property type="entry name" value="ZnF_C2H2"/>
    <property type="match status" value="2"/>
</dbReference>
<proteinExistence type="predicted"/>
<feature type="compositionally biased region" description="Low complexity" evidence="3">
    <location>
        <begin position="555"/>
        <end position="582"/>
    </location>
</feature>
<dbReference type="Gene3D" id="3.30.710.10">
    <property type="entry name" value="Potassium Channel Kv1.1, Chain A"/>
    <property type="match status" value="1"/>
</dbReference>
<dbReference type="GO" id="GO:0005634">
    <property type="term" value="C:nucleus"/>
    <property type="evidence" value="ECO:0007669"/>
    <property type="project" value="UniProtKB-SubCell"/>
</dbReference>
<keyword evidence="2" id="KW-0539">Nucleus</keyword>
<dbReference type="VEuPathDB" id="VectorBase:AFAF008615"/>
<dbReference type="InterPro" id="IPR011333">
    <property type="entry name" value="SKP1/BTB/POZ_sf"/>
</dbReference>
<dbReference type="STRING" id="69004.A0A182QEN9"/>
<feature type="compositionally biased region" description="Acidic residues" evidence="3">
    <location>
        <begin position="254"/>
        <end position="267"/>
    </location>
</feature>
<dbReference type="GO" id="GO:0003006">
    <property type="term" value="P:developmental process involved in reproduction"/>
    <property type="evidence" value="ECO:0007669"/>
    <property type="project" value="UniProtKB-ARBA"/>
</dbReference>
<dbReference type="InterPro" id="IPR051095">
    <property type="entry name" value="Dros_DevTransReg"/>
</dbReference>
<dbReference type="PANTHER" id="PTHR23110">
    <property type="entry name" value="BTB DOMAIN TRANSCRIPTION FACTOR"/>
    <property type="match status" value="1"/>
</dbReference>
<dbReference type="SUPFAM" id="SSF54695">
    <property type="entry name" value="POZ domain"/>
    <property type="match status" value="1"/>
</dbReference>
<comment type="subcellular location">
    <subcellularLocation>
        <location evidence="1">Nucleus</location>
    </subcellularLocation>
</comment>
<dbReference type="InterPro" id="IPR013087">
    <property type="entry name" value="Znf_C2H2_type"/>
</dbReference>
<dbReference type="PANTHER" id="PTHR23110:SF98">
    <property type="entry name" value="PRE-LOLA-G, ISOFORM C-RELATED"/>
    <property type="match status" value="1"/>
</dbReference>
<feature type="compositionally biased region" description="Acidic residues" evidence="3">
    <location>
        <begin position="544"/>
        <end position="554"/>
    </location>
</feature>
<evidence type="ECO:0000256" key="3">
    <source>
        <dbReference type="SAM" id="MobiDB-lite"/>
    </source>
</evidence>
<dbReference type="AlphaFoldDB" id="A0A182QEN9"/>
<dbReference type="Pfam" id="PF00651">
    <property type="entry name" value="BTB"/>
    <property type="match status" value="1"/>
</dbReference>
<evidence type="ECO:0000313" key="5">
    <source>
        <dbReference type="EnsemblMetazoa" id="AFAF008615-PA"/>
    </source>
</evidence>
<dbReference type="EMBL" id="AXCN02000521">
    <property type="status" value="NOT_ANNOTATED_CDS"/>
    <property type="molecule type" value="Genomic_DNA"/>
</dbReference>
<evidence type="ECO:0000313" key="6">
    <source>
        <dbReference type="Proteomes" id="UP000075886"/>
    </source>
</evidence>
<reference evidence="6" key="1">
    <citation type="submission" date="2014-01" db="EMBL/GenBank/DDBJ databases">
        <title>The Genome Sequence of Anopheles farauti FAR1 (V2).</title>
        <authorList>
            <consortium name="The Broad Institute Genomics Platform"/>
            <person name="Neafsey D.E."/>
            <person name="Besansky N."/>
            <person name="Howell P."/>
            <person name="Walton C."/>
            <person name="Young S.K."/>
            <person name="Zeng Q."/>
            <person name="Gargeya S."/>
            <person name="Fitzgerald M."/>
            <person name="Haas B."/>
            <person name="Abouelleil A."/>
            <person name="Allen A.W."/>
            <person name="Alvarado L."/>
            <person name="Arachchi H.M."/>
            <person name="Berlin A.M."/>
            <person name="Chapman S.B."/>
            <person name="Gainer-Dewar J."/>
            <person name="Goldberg J."/>
            <person name="Griggs A."/>
            <person name="Gujja S."/>
            <person name="Hansen M."/>
            <person name="Howarth C."/>
            <person name="Imamovic A."/>
            <person name="Ireland A."/>
            <person name="Larimer J."/>
            <person name="McCowan C."/>
            <person name="Murphy C."/>
            <person name="Pearson M."/>
            <person name="Poon T.W."/>
            <person name="Priest M."/>
            <person name="Roberts A."/>
            <person name="Saif S."/>
            <person name="Shea T."/>
            <person name="Sisk P."/>
            <person name="Sykes S."/>
            <person name="Wortman J."/>
            <person name="Nusbaum C."/>
            <person name="Birren B."/>
        </authorList>
    </citation>
    <scope>NUCLEOTIDE SEQUENCE [LARGE SCALE GENOMIC DNA]</scope>
    <source>
        <strain evidence="6">FAR1</strain>
    </source>
</reference>
<feature type="compositionally biased region" description="Acidic residues" evidence="3">
    <location>
        <begin position="489"/>
        <end position="522"/>
    </location>
</feature>
<feature type="compositionally biased region" description="Polar residues" evidence="3">
    <location>
        <begin position="627"/>
        <end position="645"/>
    </location>
</feature>
<sequence length="793" mass="90442">MPRRARRRLRWTPAQLEVLVDVWEKYYRLLKGNRSDEIYTQMINDMQGTICEGVDAKQLSERIHNLSAKYRKEAVEVLTTGKLSNWPLFRKIAQFFELSFPTRHRTQHQKRAEYDMSDYLHLDAMMQETFDRQLAQGQDGEAVMLYKLDDSSLSSAMDVEEDEIETDEEGTSTNEGKKKQRSQRRQSSLDCYADRMQKQPAGRMRRGVLNGGEQQRERRSSNQKAQNVPQKTGLPPNVRAKVRKNQHAKRKDDETEESSATDEDEGSTSEPEVAKVFTLKGSHRHEVIDNFLRQMYSNQMYADVILNTCYEGKICVIPAHRLVLATFSPYFSTLLATLKPSSNNNPLTILLQPDISQHVMHLLLQFMYTGEVSVSEHLLHEVLRCGLLLQIRGFCDENGGRLPHRIVRHRKETSPMDKREKRARFDLSATSSSPKRPTQEAMEEGRENEKPAGNDAADDVPVSPSVGYDLLHSDSESDVGQSRQAGWLSDEEEEEESDENDDADFDEEDEEEVKDGDSEDEDARTGTESAYRTTENGTYKTSDDGDEEDDEENYETISVINGGSGSNGSCTPEPTQPTTSTEKGMQPSKCIEKVNGIEPPNSKKQDHHKPPASVAPILVNTKHPEQSEPSQAQTGCERQTATLPQPVQLRKQEISRKQQPGLRRSPTAKQPCYTGKQNVSTSPSYSFQHSYAKQFVNLHRRKRPMLRCEICDLEFDDDRAWVEHVVYEHVGDDQLAGNGENDEEDHIAVLQCDSCHKYYGSEYDWVQHILHNYAPKYPHLLKHLTMPDGRISQ</sequence>
<name>A0A182QEN9_9DIPT</name>
<evidence type="ECO:0000256" key="2">
    <source>
        <dbReference type="ARBA" id="ARBA00023242"/>
    </source>
</evidence>
<dbReference type="GO" id="GO:0006357">
    <property type="term" value="P:regulation of transcription by RNA polymerase II"/>
    <property type="evidence" value="ECO:0007669"/>
    <property type="project" value="TreeGrafter"/>
</dbReference>
<dbReference type="InterPro" id="IPR044822">
    <property type="entry name" value="Myb_DNA-bind_4"/>
</dbReference>
<feature type="domain" description="BTB" evidence="4">
    <location>
        <begin position="302"/>
        <end position="376"/>
    </location>
</feature>
<feature type="compositionally biased region" description="Basic residues" evidence="3">
    <location>
        <begin position="240"/>
        <end position="249"/>
    </location>
</feature>
<feature type="region of interest" description="Disordered" evidence="3">
    <location>
        <begin position="155"/>
        <end position="273"/>
    </location>
</feature>
<dbReference type="Proteomes" id="UP000075886">
    <property type="component" value="Unassembled WGS sequence"/>
</dbReference>
<dbReference type="PROSITE" id="PS50097">
    <property type="entry name" value="BTB"/>
    <property type="match status" value="1"/>
</dbReference>